<feature type="region of interest" description="Disordered" evidence="1">
    <location>
        <begin position="49"/>
        <end position="72"/>
    </location>
</feature>
<sequence>MQLSWMAEGICFNDWCAFRGGALYMLQGFNKKHDRGDWRRRGLSYGEDEQLETGGKDDYRDWHSVKETGNPGRRRIKRAATAKYPWKRAASVSRSTYWAPLVYTKRYG</sequence>
<keyword evidence="3" id="KW-1185">Reference proteome</keyword>
<comment type="caution">
    <text evidence="2">The sequence shown here is derived from an EMBL/GenBank/DDBJ whole genome shotgun (WGS) entry which is preliminary data.</text>
</comment>
<dbReference type="Proteomes" id="UP000823561">
    <property type="component" value="Chromosome 15"/>
</dbReference>
<evidence type="ECO:0000313" key="3">
    <source>
        <dbReference type="Proteomes" id="UP000823561"/>
    </source>
</evidence>
<protein>
    <submittedName>
        <fullName evidence="2">Uncharacterized protein</fullName>
    </submittedName>
</protein>
<organism evidence="2 3">
    <name type="scientific">Alosa alosa</name>
    <name type="common">allis shad</name>
    <dbReference type="NCBI Taxonomy" id="278164"/>
    <lineage>
        <taxon>Eukaryota</taxon>
        <taxon>Metazoa</taxon>
        <taxon>Chordata</taxon>
        <taxon>Craniata</taxon>
        <taxon>Vertebrata</taxon>
        <taxon>Euteleostomi</taxon>
        <taxon>Actinopterygii</taxon>
        <taxon>Neopterygii</taxon>
        <taxon>Teleostei</taxon>
        <taxon>Clupei</taxon>
        <taxon>Clupeiformes</taxon>
        <taxon>Clupeoidei</taxon>
        <taxon>Clupeidae</taxon>
        <taxon>Alosa</taxon>
    </lineage>
</organism>
<proteinExistence type="predicted"/>
<evidence type="ECO:0000313" key="2">
    <source>
        <dbReference type="EMBL" id="KAG5268998.1"/>
    </source>
</evidence>
<feature type="compositionally biased region" description="Basic and acidic residues" evidence="1">
    <location>
        <begin position="54"/>
        <end position="66"/>
    </location>
</feature>
<name>A0AAV6G1J1_9TELE</name>
<dbReference type="EMBL" id="JADWDJ010000015">
    <property type="protein sequence ID" value="KAG5268998.1"/>
    <property type="molecule type" value="Genomic_DNA"/>
</dbReference>
<reference evidence="2" key="1">
    <citation type="submission" date="2020-10" db="EMBL/GenBank/DDBJ databases">
        <title>Chromosome-scale genome assembly of the Allis shad, Alosa alosa.</title>
        <authorList>
            <person name="Margot Z."/>
            <person name="Christophe K."/>
            <person name="Cabau C."/>
            <person name="Louis A."/>
            <person name="Berthelot C."/>
            <person name="Parey E."/>
            <person name="Roest Crollius H."/>
            <person name="Montfort J."/>
            <person name="Robinson-Rechavi M."/>
            <person name="Bucao C."/>
            <person name="Bouchez O."/>
            <person name="Gislard M."/>
            <person name="Lluch J."/>
            <person name="Milhes M."/>
            <person name="Lampietro C."/>
            <person name="Lopez Roques C."/>
            <person name="Donnadieu C."/>
            <person name="Braasch I."/>
            <person name="Desvignes T."/>
            <person name="Postlethwait J."/>
            <person name="Bobe J."/>
            <person name="Guiguen Y."/>
        </authorList>
    </citation>
    <scope>NUCLEOTIDE SEQUENCE</scope>
    <source>
        <strain evidence="2">M-15738</strain>
        <tissue evidence="2">Blood</tissue>
    </source>
</reference>
<accession>A0AAV6G1J1</accession>
<dbReference type="AlphaFoldDB" id="A0AAV6G1J1"/>
<gene>
    <name evidence="2" type="ORF">AALO_G00197160</name>
</gene>
<evidence type="ECO:0000256" key="1">
    <source>
        <dbReference type="SAM" id="MobiDB-lite"/>
    </source>
</evidence>